<evidence type="ECO:0000256" key="5">
    <source>
        <dbReference type="ARBA" id="ARBA00022741"/>
    </source>
</evidence>
<dbReference type="Pfam" id="PF20259">
    <property type="entry name" value="tRNA_Me_trans_M"/>
    <property type="match status" value="1"/>
</dbReference>
<dbReference type="Pfam" id="PF03054">
    <property type="entry name" value="tRNA_Me_trans"/>
    <property type="match status" value="1"/>
</dbReference>
<comment type="similarity">
    <text evidence="10">Belongs to the MnmA/TRMU family.</text>
</comment>
<dbReference type="FunFam" id="2.30.30.280:FF:000001">
    <property type="entry name" value="tRNA-specific 2-thiouridylase MnmA"/>
    <property type="match status" value="1"/>
</dbReference>
<gene>
    <name evidence="10" type="primary">mnmA</name>
    <name evidence="12" type="ORF">US31_C0006G0010</name>
</gene>
<dbReference type="InterPro" id="IPR001763">
    <property type="entry name" value="Rhodanese-like_dom"/>
</dbReference>
<dbReference type="Gene3D" id="3.40.50.620">
    <property type="entry name" value="HUPs"/>
    <property type="match status" value="1"/>
</dbReference>
<accession>A0A0G0I1Y4</accession>
<feature type="active site" description="Cysteine persulfide intermediate" evidence="10">
    <location>
        <position position="230"/>
    </location>
</feature>
<feature type="domain" description="Rhodanese" evidence="11">
    <location>
        <begin position="5"/>
        <end position="45"/>
    </location>
</feature>
<evidence type="ECO:0000313" key="12">
    <source>
        <dbReference type="EMBL" id="KKQ18279.1"/>
    </source>
</evidence>
<dbReference type="HAMAP" id="MF_00144">
    <property type="entry name" value="tRNA_thiouridyl_MnmA"/>
    <property type="match status" value="1"/>
</dbReference>
<dbReference type="Pfam" id="PF20258">
    <property type="entry name" value="tRNA_Me_trans_C"/>
    <property type="match status" value="1"/>
</dbReference>
<dbReference type="FunFam" id="3.40.50.620:FF:000115">
    <property type="entry name" value="tRNA-specific 2-thiouridylase MnmA"/>
    <property type="match status" value="1"/>
</dbReference>
<feature type="region of interest" description="Interaction with tRNA" evidence="10">
    <location>
        <begin position="332"/>
        <end position="333"/>
    </location>
</feature>
<evidence type="ECO:0000256" key="10">
    <source>
        <dbReference type="HAMAP-Rule" id="MF_00144"/>
    </source>
</evidence>
<comment type="caution">
    <text evidence="12">The sequence shown here is derived from an EMBL/GenBank/DDBJ whole genome shotgun (WGS) entry which is preliminary data.</text>
</comment>
<dbReference type="SUPFAM" id="SSF52402">
    <property type="entry name" value="Adenine nucleotide alpha hydrolases-like"/>
    <property type="match status" value="1"/>
</dbReference>
<evidence type="ECO:0000256" key="3">
    <source>
        <dbReference type="ARBA" id="ARBA00022679"/>
    </source>
</evidence>
<keyword evidence="4 10" id="KW-0819">tRNA processing</keyword>
<dbReference type="InterPro" id="IPR046885">
    <property type="entry name" value="MnmA-like_C"/>
</dbReference>
<evidence type="ECO:0000256" key="9">
    <source>
        <dbReference type="ARBA" id="ARBA00051542"/>
    </source>
</evidence>
<dbReference type="InterPro" id="IPR014729">
    <property type="entry name" value="Rossmann-like_a/b/a_fold"/>
</dbReference>
<keyword evidence="5 10" id="KW-0547">Nucleotide-binding</keyword>
<comment type="catalytic activity">
    <reaction evidence="9 10">
        <text>S-sulfanyl-L-cysteinyl-[protein] + uridine(34) in tRNA + AH2 + ATP = 2-thiouridine(34) in tRNA + L-cysteinyl-[protein] + A + AMP + diphosphate + H(+)</text>
        <dbReference type="Rhea" id="RHEA:47032"/>
        <dbReference type="Rhea" id="RHEA-COMP:10131"/>
        <dbReference type="Rhea" id="RHEA-COMP:11726"/>
        <dbReference type="Rhea" id="RHEA-COMP:11727"/>
        <dbReference type="Rhea" id="RHEA-COMP:11728"/>
        <dbReference type="ChEBI" id="CHEBI:13193"/>
        <dbReference type="ChEBI" id="CHEBI:15378"/>
        <dbReference type="ChEBI" id="CHEBI:17499"/>
        <dbReference type="ChEBI" id="CHEBI:29950"/>
        <dbReference type="ChEBI" id="CHEBI:30616"/>
        <dbReference type="ChEBI" id="CHEBI:33019"/>
        <dbReference type="ChEBI" id="CHEBI:61963"/>
        <dbReference type="ChEBI" id="CHEBI:65315"/>
        <dbReference type="ChEBI" id="CHEBI:87170"/>
        <dbReference type="ChEBI" id="CHEBI:456215"/>
        <dbReference type="EC" id="2.8.1.13"/>
    </reaction>
</comment>
<dbReference type="GO" id="GO:0000049">
    <property type="term" value="F:tRNA binding"/>
    <property type="evidence" value="ECO:0007669"/>
    <property type="project" value="UniProtKB-KW"/>
</dbReference>
<dbReference type="NCBIfam" id="NF001138">
    <property type="entry name" value="PRK00143.1"/>
    <property type="match status" value="1"/>
</dbReference>
<name>A0A0G0I1Y4_9BACT</name>
<evidence type="ECO:0000256" key="7">
    <source>
        <dbReference type="ARBA" id="ARBA00022884"/>
    </source>
</evidence>
<dbReference type="PROSITE" id="PS50206">
    <property type="entry name" value="RHODANESE_3"/>
    <property type="match status" value="1"/>
</dbReference>
<evidence type="ECO:0000256" key="8">
    <source>
        <dbReference type="ARBA" id="ARBA00023157"/>
    </source>
</evidence>
<proteinExistence type="inferred from homology"/>
<feature type="binding site" evidence="10">
    <location>
        <position position="34"/>
    </location>
    <ligand>
        <name>ATP</name>
        <dbReference type="ChEBI" id="CHEBI:30616"/>
    </ligand>
</feature>
<keyword evidence="8" id="KW-1015">Disulfide bond</keyword>
<evidence type="ECO:0000256" key="6">
    <source>
        <dbReference type="ARBA" id="ARBA00022840"/>
    </source>
</evidence>
<evidence type="ECO:0000256" key="4">
    <source>
        <dbReference type="ARBA" id="ARBA00022694"/>
    </source>
</evidence>
<dbReference type="InterPro" id="IPR004506">
    <property type="entry name" value="MnmA-like"/>
</dbReference>
<dbReference type="NCBIfam" id="TIGR00420">
    <property type="entry name" value="trmU"/>
    <property type="match status" value="1"/>
</dbReference>
<feature type="site" description="Interaction with tRNA" evidence="10">
    <location>
        <position position="141"/>
    </location>
</feature>
<keyword evidence="6 10" id="KW-0067">ATP-binding</keyword>
<feature type="binding site" evidence="10">
    <location>
        <begin position="8"/>
        <end position="15"/>
    </location>
    <ligand>
        <name>ATP</name>
        <dbReference type="ChEBI" id="CHEBI:30616"/>
    </ligand>
</feature>
<feature type="region of interest" description="Interaction with tRNA" evidence="10">
    <location>
        <begin position="180"/>
        <end position="182"/>
    </location>
</feature>
<protein>
    <recommendedName>
        <fullName evidence="10">tRNA-specific 2-thiouridylase MnmA</fullName>
        <ecNumber evidence="10">2.8.1.13</ecNumber>
    </recommendedName>
</protein>
<dbReference type="Proteomes" id="UP000034508">
    <property type="component" value="Unassembled WGS sequence"/>
</dbReference>
<dbReference type="Gene3D" id="2.40.30.10">
    <property type="entry name" value="Translation factors"/>
    <property type="match status" value="1"/>
</dbReference>
<dbReference type="GO" id="GO:0002143">
    <property type="term" value="P:tRNA wobble position uridine thiolation"/>
    <property type="evidence" value="ECO:0007669"/>
    <property type="project" value="TreeGrafter"/>
</dbReference>
<dbReference type="GO" id="GO:0005737">
    <property type="term" value="C:cytoplasm"/>
    <property type="evidence" value="ECO:0007669"/>
    <property type="project" value="UniProtKB-SubCell"/>
</dbReference>
<evidence type="ECO:0000259" key="11">
    <source>
        <dbReference type="PROSITE" id="PS50206"/>
    </source>
</evidence>
<keyword evidence="2 10" id="KW-0820">tRNA-binding</keyword>
<comment type="caution">
    <text evidence="10">Lacks conserved residue(s) required for the propagation of feature annotation.</text>
</comment>
<keyword evidence="7 10" id="KW-0694">RNA-binding</keyword>
<dbReference type="CDD" id="cd01998">
    <property type="entry name" value="MnmA_TRMU-like"/>
    <property type="match status" value="1"/>
</dbReference>
<dbReference type="InterPro" id="IPR023382">
    <property type="entry name" value="MnmA-like_central_sf"/>
</dbReference>
<reference evidence="12 13" key="1">
    <citation type="journal article" date="2015" name="Nature">
        <title>rRNA introns, odd ribosomes, and small enigmatic genomes across a large radiation of phyla.</title>
        <authorList>
            <person name="Brown C.T."/>
            <person name="Hug L.A."/>
            <person name="Thomas B.C."/>
            <person name="Sharon I."/>
            <person name="Castelle C.J."/>
            <person name="Singh A."/>
            <person name="Wilkins M.J."/>
            <person name="Williams K.H."/>
            <person name="Banfield J.F."/>
        </authorList>
    </citation>
    <scope>NUCLEOTIDE SEQUENCE [LARGE SCALE GENOMIC DNA]</scope>
</reference>
<comment type="subcellular location">
    <subcellularLocation>
        <location evidence="10">Cytoplasm</location>
    </subcellularLocation>
</comment>
<dbReference type="FunFam" id="2.40.30.10:FF:000023">
    <property type="entry name" value="tRNA-specific 2-thiouridylase MnmA"/>
    <property type="match status" value="1"/>
</dbReference>
<evidence type="ECO:0000256" key="2">
    <source>
        <dbReference type="ARBA" id="ARBA00022555"/>
    </source>
</evidence>
<organism evidence="12 13">
    <name type="scientific">Berkelbacteria bacterium GW2011_GWA1_36_9</name>
    <dbReference type="NCBI Taxonomy" id="1618331"/>
    <lineage>
        <taxon>Bacteria</taxon>
        <taxon>Candidatus Berkelbacteria</taxon>
    </lineage>
</organism>
<evidence type="ECO:0000256" key="1">
    <source>
        <dbReference type="ARBA" id="ARBA00022490"/>
    </source>
</evidence>
<dbReference type="GO" id="GO:0005524">
    <property type="term" value="F:ATP binding"/>
    <property type="evidence" value="ECO:0007669"/>
    <property type="project" value="UniProtKB-KW"/>
</dbReference>
<dbReference type="GO" id="GO:0103016">
    <property type="term" value="F:tRNA-uridine 2-sulfurtransferase activity"/>
    <property type="evidence" value="ECO:0007669"/>
    <property type="project" value="UniProtKB-EC"/>
</dbReference>
<dbReference type="PATRIC" id="fig|1618331.3.peg.419"/>
<feature type="binding site" evidence="10">
    <location>
        <position position="140"/>
    </location>
    <ligand>
        <name>ATP</name>
        <dbReference type="ChEBI" id="CHEBI:30616"/>
    </ligand>
</feature>
<dbReference type="AlphaFoldDB" id="A0A0G0I1Y4"/>
<dbReference type="PANTHER" id="PTHR11933:SF5">
    <property type="entry name" value="MITOCHONDRIAL TRNA-SPECIFIC 2-THIOURIDYLASE 1"/>
    <property type="match status" value="1"/>
</dbReference>
<feature type="site" description="Interaction with tRNA" evidence="10">
    <location>
        <position position="365"/>
    </location>
</feature>
<feature type="active site" description="Nucleophile" evidence="10">
    <location>
        <position position="116"/>
    </location>
</feature>
<evidence type="ECO:0000313" key="13">
    <source>
        <dbReference type="Proteomes" id="UP000034508"/>
    </source>
</evidence>
<sequence>MKKTVVCAMSGGVDSSVTAALLRKQGYNVIGVFMKLWSDYQDDEPIKKPTSKVGYNRSKENICCSLEASIAARAVAAKLKIPFYVVNFEDEFKKTVVDYYILEHEAGRTPNPCVICNRDIKGEILLKKAIELKADYLATGHYARIESKNDKIQMSNDKQKSKCQNPNVKYQLLQAKDKTKDQTYFLWMLKQEHLKHILFPIGDYEKSEVRKMAKKMGLPTAERKESQGICFIPSRDIGTFLRRQTKKLTKVGNIIDMKGNILGQHHGLIDYTIGQRERLGLGGPKAYFVVKLNSQTNTLLVGDEKDLFQKELIATDLNWLGEVQGKIQAKIRYGHSAENCQIEKISEDKIKVIFEKSQRAITPGQSIVFYRNEQVLGGGVINPPAGEKGEL</sequence>
<dbReference type="EMBL" id="LBSM01000006">
    <property type="protein sequence ID" value="KKQ18279.1"/>
    <property type="molecule type" value="Genomic_DNA"/>
</dbReference>
<keyword evidence="1 10" id="KW-0963">Cytoplasm</keyword>
<dbReference type="InterPro" id="IPR046884">
    <property type="entry name" value="MnmA-like_central"/>
</dbReference>
<comment type="function">
    <text evidence="10">Catalyzes the 2-thiolation of uridine at the wobble position (U34) of tRNA, leading to the formation of s(2)U34.</text>
</comment>
<keyword evidence="3 10" id="KW-0808">Transferase</keyword>
<dbReference type="EC" id="2.8.1.13" evidence="10"/>
<dbReference type="Gene3D" id="2.30.30.280">
    <property type="entry name" value="Adenine nucleotide alpha hydrolases-like domains"/>
    <property type="match status" value="1"/>
</dbReference>
<dbReference type="PANTHER" id="PTHR11933">
    <property type="entry name" value="TRNA 5-METHYLAMINOMETHYL-2-THIOURIDYLATE -METHYLTRANSFERASE"/>
    <property type="match status" value="1"/>
</dbReference>